<keyword evidence="2" id="KW-0732">Signal</keyword>
<dbReference type="InterPro" id="IPR036400">
    <property type="entry name" value="Cyt_B5-like_heme/steroid_sf"/>
</dbReference>
<dbReference type="SMART" id="SM01117">
    <property type="entry name" value="Cyt-b5"/>
    <property type="match status" value="1"/>
</dbReference>
<dbReference type="RefSeq" id="XP_049180401.1">
    <property type="nucleotide sequence ID" value="XM_049323793.1"/>
</dbReference>
<evidence type="ECO:0000313" key="5">
    <source>
        <dbReference type="Proteomes" id="UP001202479"/>
    </source>
</evidence>
<evidence type="ECO:0000256" key="2">
    <source>
        <dbReference type="SAM" id="SignalP"/>
    </source>
</evidence>
<name>A0AAI9SY09_9ASCO</name>
<keyword evidence="5" id="KW-1185">Reference proteome</keyword>
<dbReference type="Pfam" id="PF00173">
    <property type="entry name" value="Cyt-b5"/>
    <property type="match status" value="1"/>
</dbReference>
<protein>
    <recommendedName>
        <fullName evidence="3">Cytochrome b5 heme-binding domain-containing protein</fullName>
    </recommendedName>
</protein>
<sequence>MLGGVLLLNALLSYWFTSDTTWGYHGKYINWRFFKHQFSPKLSLTLSELAKYDGSDGGQILLAINGSVYDVSSNRDIYGPKGTYHSLVGKDAARVYVTGCFRKSDEYTHDLRGLDAEECERDIKSWQKFFHNHRDYWYVGQVELNYDFPENPPEPCQHIKFPG</sequence>
<dbReference type="AlphaFoldDB" id="A0AAI9SY09"/>
<gene>
    <name evidence="4" type="ORF">KGF56_002552</name>
</gene>
<comment type="caution">
    <text evidence="4">The sequence shown here is derived from an EMBL/GenBank/DDBJ whole genome shotgun (WGS) entry which is preliminary data.</text>
</comment>
<organism evidence="4 5">
    <name type="scientific">Candida oxycetoniae</name>
    <dbReference type="NCBI Taxonomy" id="497107"/>
    <lineage>
        <taxon>Eukaryota</taxon>
        <taxon>Fungi</taxon>
        <taxon>Dikarya</taxon>
        <taxon>Ascomycota</taxon>
        <taxon>Saccharomycotina</taxon>
        <taxon>Pichiomycetes</taxon>
        <taxon>Debaryomycetaceae</taxon>
        <taxon>Candida/Lodderomyces clade</taxon>
        <taxon>Candida</taxon>
    </lineage>
</organism>
<dbReference type="InterPro" id="IPR001199">
    <property type="entry name" value="Cyt_B5-like_heme/steroid-bd"/>
</dbReference>
<evidence type="ECO:0000259" key="3">
    <source>
        <dbReference type="SMART" id="SM01117"/>
    </source>
</evidence>
<feature type="domain" description="Cytochrome b5 heme-binding" evidence="3">
    <location>
        <begin position="44"/>
        <end position="143"/>
    </location>
</feature>
<evidence type="ECO:0000313" key="4">
    <source>
        <dbReference type="EMBL" id="KAI3404656.2"/>
    </source>
</evidence>
<comment type="similarity">
    <text evidence="1">Belongs to the cytochrome b5 family. MAPR subfamily.</text>
</comment>
<dbReference type="GO" id="GO:0016020">
    <property type="term" value="C:membrane"/>
    <property type="evidence" value="ECO:0007669"/>
    <property type="project" value="TreeGrafter"/>
</dbReference>
<proteinExistence type="inferred from homology"/>
<accession>A0AAI9SY09</accession>
<dbReference type="GO" id="GO:0012505">
    <property type="term" value="C:endomembrane system"/>
    <property type="evidence" value="ECO:0007669"/>
    <property type="project" value="TreeGrafter"/>
</dbReference>
<dbReference type="PANTHER" id="PTHR10281:SF76">
    <property type="entry name" value="CALCUTTA CUP-RELATED"/>
    <property type="match status" value="1"/>
</dbReference>
<feature type="signal peptide" evidence="2">
    <location>
        <begin position="1"/>
        <end position="23"/>
    </location>
</feature>
<dbReference type="EMBL" id="JAHUZD010000090">
    <property type="protein sequence ID" value="KAI3404656.2"/>
    <property type="molecule type" value="Genomic_DNA"/>
</dbReference>
<dbReference type="GeneID" id="73380169"/>
<evidence type="ECO:0000256" key="1">
    <source>
        <dbReference type="ARBA" id="ARBA00038357"/>
    </source>
</evidence>
<dbReference type="SUPFAM" id="SSF55856">
    <property type="entry name" value="Cytochrome b5-like heme/steroid binding domain"/>
    <property type="match status" value="1"/>
</dbReference>
<dbReference type="Gene3D" id="3.10.120.10">
    <property type="entry name" value="Cytochrome b5-like heme/steroid binding domain"/>
    <property type="match status" value="1"/>
</dbReference>
<reference evidence="4" key="1">
    <citation type="journal article" date="2022" name="DNA Res.">
        <title>Genome analysis of five recently described species of the CUG-Ser clade uncovers Candida theae as a new hybrid lineage with pathogenic potential in the Candida parapsilosis species complex.</title>
        <authorList>
            <person name="Mixao V."/>
            <person name="Del Olmo V."/>
            <person name="Hegedusova E."/>
            <person name="Saus E."/>
            <person name="Pryszcz L."/>
            <person name="Cillingova A."/>
            <person name="Nosek J."/>
            <person name="Gabaldon T."/>
        </authorList>
    </citation>
    <scope>NUCLEOTIDE SEQUENCE</scope>
    <source>
        <strain evidence="4">CBS 10844</strain>
    </source>
</reference>
<feature type="chain" id="PRO_5042592427" description="Cytochrome b5 heme-binding domain-containing protein" evidence="2">
    <location>
        <begin position="24"/>
        <end position="163"/>
    </location>
</feature>
<dbReference type="InterPro" id="IPR050577">
    <property type="entry name" value="MAPR/NEUFC/NENF-like"/>
</dbReference>
<dbReference type="PANTHER" id="PTHR10281">
    <property type="entry name" value="MEMBRANE-ASSOCIATED PROGESTERONE RECEPTOR COMPONENT-RELATED"/>
    <property type="match status" value="1"/>
</dbReference>
<dbReference type="Proteomes" id="UP001202479">
    <property type="component" value="Unassembled WGS sequence"/>
</dbReference>